<evidence type="ECO:0000256" key="2">
    <source>
        <dbReference type="ARBA" id="ARBA00008284"/>
    </source>
</evidence>
<evidence type="ECO:0000256" key="3">
    <source>
        <dbReference type="ARBA" id="ARBA00022692"/>
    </source>
</evidence>
<dbReference type="PANTHER" id="PTHR21016:SF25">
    <property type="entry name" value="TM2 DOMAIN-CONTAINING PROTEIN DDB_G0277895-RELATED"/>
    <property type="match status" value="1"/>
</dbReference>
<organism evidence="9 10">
    <name type="scientific">Polarella glacialis</name>
    <name type="common">Dinoflagellate</name>
    <dbReference type="NCBI Taxonomy" id="89957"/>
    <lineage>
        <taxon>Eukaryota</taxon>
        <taxon>Sar</taxon>
        <taxon>Alveolata</taxon>
        <taxon>Dinophyceae</taxon>
        <taxon>Suessiales</taxon>
        <taxon>Suessiaceae</taxon>
        <taxon>Polarella</taxon>
    </lineage>
</organism>
<evidence type="ECO:0000256" key="5">
    <source>
        <dbReference type="ARBA" id="ARBA00023136"/>
    </source>
</evidence>
<feature type="signal peptide" evidence="7">
    <location>
        <begin position="1"/>
        <end position="29"/>
    </location>
</feature>
<evidence type="ECO:0000256" key="1">
    <source>
        <dbReference type="ARBA" id="ARBA00004141"/>
    </source>
</evidence>
<evidence type="ECO:0000313" key="9">
    <source>
        <dbReference type="EMBL" id="CAE8589685.1"/>
    </source>
</evidence>
<dbReference type="OrthoDB" id="408511at2759"/>
<keyword evidence="5 6" id="KW-0472">Membrane</keyword>
<dbReference type="EMBL" id="CAJNNV010003834">
    <property type="protein sequence ID" value="CAE8589685.1"/>
    <property type="molecule type" value="Genomic_DNA"/>
</dbReference>
<dbReference type="PROSITE" id="PS51257">
    <property type="entry name" value="PROKAR_LIPOPROTEIN"/>
    <property type="match status" value="1"/>
</dbReference>
<dbReference type="InterPro" id="IPR007829">
    <property type="entry name" value="TM2"/>
</dbReference>
<keyword evidence="3 6" id="KW-0812">Transmembrane</keyword>
<reference evidence="9" key="1">
    <citation type="submission" date="2021-02" db="EMBL/GenBank/DDBJ databases">
        <authorList>
            <person name="Dougan E. K."/>
            <person name="Rhodes N."/>
            <person name="Thang M."/>
            <person name="Chan C."/>
        </authorList>
    </citation>
    <scope>NUCLEOTIDE SEQUENCE</scope>
</reference>
<evidence type="ECO:0000256" key="7">
    <source>
        <dbReference type="SAM" id="SignalP"/>
    </source>
</evidence>
<keyword evidence="4 6" id="KW-1133">Transmembrane helix</keyword>
<evidence type="ECO:0000313" key="10">
    <source>
        <dbReference type="Proteomes" id="UP000654075"/>
    </source>
</evidence>
<gene>
    <name evidence="9" type="ORF">PGLA1383_LOCUS8431</name>
</gene>
<dbReference type="GO" id="GO:0016020">
    <property type="term" value="C:membrane"/>
    <property type="evidence" value="ECO:0007669"/>
    <property type="project" value="UniProtKB-SubCell"/>
</dbReference>
<keyword evidence="7" id="KW-0732">Signal</keyword>
<proteinExistence type="inferred from homology"/>
<comment type="caution">
    <text evidence="9">The sequence shown here is derived from an EMBL/GenBank/DDBJ whole genome shotgun (WGS) entry which is preliminary data.</text>
</comment>
<comment type="similarity">
    <text evidence="2">Belongs to the TM2 family.</text>
</comment>
<accession>A0A813DP51</accession>
<name>A0A813DP51_POLGL</name>
<feature type="domain" description="TM2" evidence="8">
    <location>
        <begin position="117"/>
        <end position="165"/>
    </location>
</feature>
<dbReference type="InterPro" id="IPR050932">
    <property type="entry name" value="TM2D1-3-like"/>
</dbReference>
<keyword evidence="10" id="KW-1185">Reference proteome</keyword>
<evidence type="ECO:0000259" key="8">
    <source>
        <dbReference type="Pfam" id="PF05154"/>
    </source>
</evidence>
<dbReference type="Proteomes" id="UP000654075">
    <property type="component" value="Unassembled WGS sequence"/>
</dbReference>
<dbReference type="AlphaFoldDB" id="A0A813DP51"/>
<evidence type="ECO:0000256" key="4">
    <source>
        <dbReference type="ARBA" id="ARBA00022989"/>
    </source>
</evidence>
<protein>
    <recommendedName>
        <fullName evidence="8">TM2 domain-containing protein</fullName>
    </recommendedName>
</protein>
<feature type="chain" id="PRO_5032935446" description="TM2 domain-containing protein" evidence="7">
    <location>
        <begin position="30"/>
        <end position="280"/>
    </location>
</feature>
<dbReference type="PANTHER" id="PTHR21016">
    <property type="entry name" value="BETA-AMYLOID BINDING PROTEIN-RELATED"/>
    <property type="match status" value="1"/>
</dbReference>
<sequence length="280" mass="29748">MSRTFISTPGEMATLLGIVAACLLQGAGATADGCSFMNGVTSDLSEELGLKDMALLQVSSRAVGASGQSEVDEAVAASPQSGGNATLQESRRLHSAVDVFRAKVEYELTHVVDNRVKSKATLVTIELLGLGIFGLDHIYMGQYYVGLLKGLTFGGFFMWALLDYILVVMNCLARADTIDVLGLRGTFFHSELALVSGLVPIILCLKLFVGVKFVQWLARGDASKPATDAAAATYSLPHDRKNADLRALSKHLPMGQFLRSLSAGPAGPAPGRGFVRRGKL</sequence>
<evidence type="ECO:0000256" key="6">
    <source>
        <dbReference type="SAM" id="Phobius"/>
    </source>
</evidence>
<feature type="transmembrane region" description="Helical" evidence="6">
    <location>
        <begin position="151"/>
        <end position="175"/>
    </location>
</feature>
<dbReference type="Pfam" id="PF05154">
    <property type="entry name" value="TM2"/>
    <property type="match status" value="1"/>
</dbReference>
<feature type="transmembrane region" description="Helical" evidence="6">
    <location>
        <begin position="187"/>
        <end position="209"/>
    </location>
</feature>
<comment type="subcellular location">
    <subcellularLocation>
        <location evidence="1">Membrane</location>
        <topology evidence="1">Multi-pass membrane protein</topology>
    </subcellularLocation>
</comment>